<dbReference type="PANTHER" id="PTHR37981">
    <property type="entry name" value="LIPASE 2"/>
    <property type="match status" value="1"/>
</dbReference>
<feature type="active site" evidence="1">
    <location>
        <position position="284"/>
    </location>
</feature>
<evidence type="ECO:0000259" key="4">
    <source>
        <dbReference type="Pfam" id="PF13472"/>
    </source>
</evidence>
<dbReference type="GO" id="GO:0019433">
    <property type="term" value="P:triglyceride catabolic process"/>
    <property type="evidence" value="ECO:0007669"/>
    <property type="project" value="TreeGrafter"/>
</dbReference>
<dbReference type="InterPro" id="IPR013830">
    <property type="entry name" value="SGNH_hydro"/>
</dbReference>
<organism evidence="5 6">
    <name type="scientific">Streptomyces finlayi</name>
    <dbReference type="NCBI Taxonomy" id="67296"/>
    <lineage>
        <taxon>Bacteria</taxon>
        <taxon>Bacillati</taxon>
        <taxon>Actinomycetota</taxon>
        <taxon>Actinomycetes</taxon>
        <taxon>Kitasatosporales</taxon>
        <taxon>Streptomycetaceae</taxon>
        <taxon>Streptomyces</taxon>
    </lineage>
</organism>
<dbReference type="Proteomes" id="UP000638353">
    <property type="component" value="Unassembled WGS sequence"/>
</dbReference>
<dbReference type="PANTHER" id="PTHR37981:SF1">
    <property type="entry name" value="SGNH HYDROLASE-TYPE ESTERASE DOMAIN-CONTAINING PROTEIN"/>
    <property type="match status" value="1"/>
</dbReference>
<feature type="active site" description="Nucleophile" evidence="1">
    <location>
        <position position="41"/>
    </location>
</feature>
<dbReference type="AlphaFoldDB" id="A0A919CAG9"/>
<dbReference type="Pfam" id="PF13472">
    <property type="entry name" value="Lipase_GDSL_2"/>
    <property type="match status" value="1"/>
</dbReference>
<dbReference type="Gene3D" id="3.40.50.1110">
    <property type="entry name" value="SGNH hydrolase"/>
    <property type="match status" value="1"/>
</dbReference>
<feature type="signal peptide" evidence="3">
    <location>
        <begin position="1"/>
        <end position="26"/>
    </location>
</feature>
<feature type="domain" description="SGNH hydrolase-type esterase" evidence="4">
    <location>
        <begin position="37"/>
        <end position="290"/>
    </location>
</feature>
<dbReference type="GO" id="GO:0004806">
    <property type="term" value="F:triacylglycerol lipase activity"/>
    <property type="evidence" value="ECO:0007669"/>
    <property type="project" value="TreeGrafter"/>
</dbReference>
<reference evidence="5" key="2">
    <citation type="submission" date="2020-09" db="EMBL/GenBank/DDBJ databases">
        <authorList>
            <person name="Sun Q."/>
            <person name="Ohkuma M."/>
        </authorList>
    </citation>
    <scope>NUCLEOTIDE SEQUENCE</scope>
    <source>
        <strain evidence="5">JCM 4637</strain>
    </source>
</reference>
<feature type="disulfide bond" evidence="2">
    <location>
        <begin position="142"/>
        <end position="154"/>
    </location>
</feature>
<evidence type="ECO:0000256" key="2">
    <source>
        <dbReference type="PIRSR" id="PIRSR637460-2"/>
    </source>
</evidence>
<dbReference type="EMBL" id="BMVC01000006">
    <property type="protein sequence ID" value="GHC95509.1"/>
    <property type="molecule type" value="Genomic_DNA"/>
</dbReference>
<comment type="caution">
    <text evidence="5">The sequence shown here is derived from an EMBL/GenBank/DDBJ whole genome shotgun (WGS) entry which is preliminary data.</text>
</comment>
<dbReference type="CDD" id="cd01823">
    <property type="entry name" value="SEST_like"/>
    <property type="match status" value="1"/>
</dbReference>
<accession>A0A919CAG9</accession>
<proteinExistence type="predicted"/>
<keyword evidence="2" id="KW-1015">Disulfide bond</keyword>
<evidence type="ECO:0000256" key="1">
    <source>
        <dbReference type="PIRSR" id="PIRSR637460-1"/>
    </source>
</evidence>
<evidence type="ECO:0000313" key="6">
    <source>
        <dbReference type="Proteomes" id="UP000638353"/>
    </source>
</evidence>
<reference evidence="5" key="1">
    <citation type="journal article" date="2014" name="Int. J. Syst. Evol. Microbiol.">
        <title>Complete genome sequence of Corynebacterium casei LMG S-19264T (=DSM 44701T), isolated from a smear-ripened cheese.</title>
        <authorList>
            <consortium name="US DOE Joint Genome Institute (JGI-PGF)"/>
            <person name="Walter F."/>
            <person name="Albersmeier A."/>
            <person name="Kalinowski J."/>
            <person name="Ruckert C."/>
        </authorList>
    </citation>
    <scope>NUCLEOTIDE SEQUENCE</scope>
    <source>
        <strain evidence="5">JCM 4637</strain>
    </source>
</reference>
<gene>
    <name evidence="5" type="ORF">GCM10010334_34860</name>
</gene>
<keyword evidence="3" id="KW-0732">Signal</keyword>
<protein>
    <submittedName>
        <fullName evidence="5">Lipase</fullName>
    </submittedName>
</protein>
<dbReference type="RefSeq" id="WP_189824046.1">
    <property type="nucleotide sequence ID" value="NZ_BMVC01000006.1"/>
</dbReference>
<dbReference type="InterPro" id="IPR036514">
    <property type="entry name" value="SGNH_hydro_sf"/>
</dbReference>
<feature type="disulfide bond" evidence="2">
    <location>
        <begin position="60"/>
        <end position="85"/>
    </location>
</feature>
<evidence type="ECO:0000256" key="3">
    <source>
        <dbReference type="SAM" id="SignalP"/>
    </source>
</evidence>
<sequence>MRSVRRLAVALAALGALGAAALPASADAPQQYKEYVALGDSWSADVTVLGIDSRYAPSGCAQSSWNYPKQVAAALAVPVFRDATCGAATTEHLTAEQDVNVFPLIATGVNTPQFDRLTAGTDLVTLGIGGNDAGLAGAVTGCINLLPHPVGRSCKETWTAEDGSDLMSAQIAAVGPKVKAAVEGIKKRSPKARILLVDYMAGAVPDRGCYPYVQIWNQDLMWFGARLKELNGVLAKAAADTGVELVDTYSGSTGHDVCQASGTKWVEGVLPLSTNPPGLAVPFHPNRLGADHQARTVLTAVRNR</sequence>
<feature type="chain" id="PRO_5037817370" evidence="3">
    <location>
        <begin position="27"/>
        <end position="304"/>
    </location>
</feature>
<feature type="disulfide bond" evidence="2">
    <location>
        <begin position="209"/>
        <end position="258"/>
    </location>
</feature>
<evidence type="ECO:0000313" key="5">
    <source>
        <dbReference type="EMBL" id="GHC95509.1"/>
    </source>
</evidence>
<dbReference type="SUPFAM" id="SSF52266">
    <property type="entry name" value="SGNH hydrolase"/>
    <property type="match status" value="1"/>
</dbReference>
<dbReference type="InterPro" id="IPR037460">
    <property type="entry name" value="SEST-like"/>
</dbReference>
<name>A0A919CAG9_9ACTN</name>